<dbReference type="RefSeq" id="WP_238243971.1">
    <property type="nucleotide sequence ID" value="NZ_BPQP01000029.1"/>
</dbReference>
<dbReference type="InterPro" id="IPR008972">
    <property type="entry name" value="Cupredoxin"/>
</dbReference>
<dbReference type="Gene3D" id="2.60.40.420">
    <property type="entry name" value="Cupredoxins - blue copper proteins"/>
    <property type="match status" value="1"/>
</dbReference>
<reference evidence="2" key="1">
    <citation type="journal article" date="2021" name="Front. Microbiol.">
        <title>Comprehensive Comparative Genomics and Phenotyping of Methylobacterium Species.</title>
        <authorList>
            <person name="Alessa O."/>
            <person name="Ogura Y."/>
            <person name="Fujitani Y."/>
            <person name="Takami H."/>
            <person name="Hayashi T."/>
            <person name="Sahin N."/>
            <person name="Tani A."/>
        </authorList>
    </citation>
    <scope>NUCLEOTIDE SEQUENCE</scope>
    <source>
        <strain evidence="2">DSM 19015</strain>
    </source>
</reference>
<evidence type="ECO:0000256" key="1">
    <source>
        <dbReference type="SAM" id="SignalP"/>
    </source>
</evidence>
<evidence type="ECO:0008006" key="4">
    <source>
        <dbReference type="Google" id="ProtNLM"/>
    </source>
</evidence>
<keyword evidence="3" id="KW-1185">Reference proteome</keyword>
<feature type="signal peptide" evidence="1">
    <location>
        <begin position="1"/>
        <end position="38"/>
    </location>
</feature>
<feature type="chain" id="PRO_5045748994" description="Anaerobic typically selenocysteine-containing protein" evidence="1">
    <location>
        <begin position="39"/>
        <end position="167"/>
    </location>
</feature>
<evidence type="ECO:0000313" key="2">
    <source>
        <dbReference type="EMBL" id="GJD94812.1"/>
    </source>
</evidence>
<name>A0ABQ4RZ21_9HYPH</name>
<evidence type="ECO:0000313" key="3">
    <source>
        <dbReference type="Proteomes" id="UP001055125"/>
    </source>
</evidence>
<gene>
    <name evidence="2" type="ORF">OCOJLMKI_2018</name>
</gene>
<accession>A0ABQ4RZ21</accession>
<dbReference type="EMBL" id="BPQP01000029">
    <property type="protein sequence ID" value="GJD94812.1"/>
    <property type="molecule type" value="Genomic_DNA"/>
</dbReference>
<keyword evidence="1" id="KW-0732">Signal</keyword>
<proteinExistence type="predicted"/>
<dbReference type="Proteomes" id="UP001055125">
    <property type="component" value="Unassembled WGS sequence"/>
</dbReference>
<reference evidence="2" key="2">
    <citation type="submission" date="2021-08" db="EMBL/GenBank/DDBJ databases">
        <authorList>
            <person name="Tani A."/>
            <person name="Ola A."/>
            <person name="Ogura Y."/>
            <person name="Katsura K."/>
            <person name="Hayashi T."/>
        </authorList>
    </citation>
    <scope>NUCLEOTIDE SEQUENCE</scope>
    <source>
        <strain evidence="2">DSM 19015</strain>
    </source>
</reference>
<dbReference type="SUPFAM" id="SSF49503">
    <property type="entry name" value="Cupredoxins"/>
    <property type="match status" value="1"/>
</dbReference>
<protein>
    <recommendedName>
        <fullName evidence="4">Anaerobic typically selenocysteine-containing protein</fullName>
    </recommendedName>
</protein>
<organism evidence="2 3">
    <name type="scientific">Methylobacterium iners</name>
    <dbReference type="NCBI Taxonomy" id="418707"/>
    <lineage>
        <taxon>Bacteria</taxon>
        <taxon>Pseudomonadati</taxon>
        <taxon>Pseudomonadota</taxon>
        <taxon>Alphaproteobacteria</taxon>
        <taxon>Hyphomicrobiales</taxon>
        <taxon>Methylobacteriaceae</taxon>
        <taxon>Methylobacterium</taxon>
    </lineage>
</organism>
<sequence length="167" mass="17971">MTTHSRQGTPGTRAALRPLCWAATAVATLCLGGTLALAEQKPTSAPKNEDLQPPVQLVAELVDGRIRCDPAELRLPAQTNVQLQIVNRTKHQVTLTAPKMFENKNVLHHDGDLVHVASDDGYLIKQGGEGLLRVRTLAEGQYPYACTSTNDRNAPFKGTLTLAAPAN</sequence>
<comment type="caution">
    <text evidence="2">The sequence shown here is derived from an EMBL/GenBank/DDBJ whole genome shotgun (WGS) entry which is preliminary data.</text>
</comment>